<feature type="compositionally biased region" description="Basic and acidic residues" evidence="5">
    <location>
        <begin position="449"/>
        <end position="458"/>
    </location>
</feature>
<name>A0ABN9L974_9NEOB</name>
<evidence type="ECO:0000256" key="3">
    <source>
        <dbReference type="ARBA" id="ARBA00023054"/>
    </source>
</evidence>
<organism evidence="6 7">
    <name type="scientific">Ranitomeya imitator</name>
    <name type="common">mimic poison frog</name>
    <dbReference type="NCBI Taxonomy" id="111125"/>
    <lineage>
        <taxon>Eukaryota</taxon>
        <taxon>Metazoa</taxon>
        <taxon>Chordata</taxon>
        <taxon>Craniata</taxon>
        <taxon>Vertebrata</taxon>
        <taxon>Euteleostomi</taxon>
        <taxon>Amphibia</taxon>
        <taxon>Batrachia</taxon>
        <taxon>Anura</taxon>
        <taxon>Neobatrachia</taxon>
        <taxon>Hyloidea</taxon>
        <taxon>Dendrobatidae</taxon>
        <taxon>Dendrobatinae</taxon>
        <taxon>Ranitomeya</taxon>
    </lineage>
</organism>
<keyword evidence="7" id="KW-1185">Reference proteome</keyword>
<dbReference type="InterPro" id="IPR055320">
    <property type="entry name" value="CEP72-like"/>
</dbReference>
<keyword evidence="1" id="KW-0433">Leucine-rich repeat</keyword>
<dbReference type="EMBL" id="CAUEEQ010008640">
    <property type="protein sequence ID" value="CAJ0932565.1"/>
    <property type="molecule type" value="Genomic_DNA"/>
</dbReference>
<evidence type="ECO:0000313" key="7">
    <source>
        <dbReference type="Proteomes" id="UP001176940"/>
    </source>
</evidence>
<feature type="compositionally biased region" description="Low complexity" evidence="5">
    <location>
        <begin position="239"/>
        <end position="251"/>
    </location>
</feature>
<dbReference type="Proteomes" id="UP001176940">
    <property type="component" value="Unassembled WGS sequence"/>
</dbReference>
<evidence type="ECO:0000256" key="2">
    <source>
        <dbReference type="ARBA" id="ARBA00022737"/>
    </source>
</evidence>
<feature type="region of interest" description="Disordered" evidence="5">
    <location>
        <begin position="313"/>
        <end position="336"/>
    </location>
</feature>
<keyword evidence="3 4" id="KW-0175">Coiled coil</keyword>
<comment type="caution">
    <text evidence="6">The sequence shown here is derived from an EMBL/GenBank/DDBJ whole genome shotgun (WGS) entry which is preliminary data.</text>
</comment>
<accession>A0ABN9L974</accession>
<protein>
    <submittedName>
        <fullName evidence="6">Uncharacterized protein</fullName>
    </submittedName>
</protein>
<proteinExistence type="predicted"/>
<keyword evidence="2" id="KW-0677">Repeat</keyword>
<feature type="region of interest" description="Disordered" evidence="5">
    <location>
        <begin position="436"/>
        <end position="471"/>
    </location>
</feature>
<dbReference type="PANTHER" id="PTHR23311">
    <property type="entry name" value="HEAT SHOCK REGULATED 2"/>
    <property type="match status" value="1"/>
</dbReference>
<evidence type="ECO:0000256" key="1">
    <source>
        <dbReference type="ARBA" id="ARBA00022614"/>
    </source>
</evidence>
<sequence>MIGKRNTEEQQPSVRPQSDFDDEYRPLPSPPRSSLRSPGPSSRAKEGQRVTFAESTISELFPQKEDLDRQLESGDDFISRGKPTFVPLEKTESAFSFKNTYLTSTPVRREFASSDRTRVNADILNDIGQSTEYRDRHKSTEMSRDRLLRLSSDLYVTTHLTDPSTPSNSLSALRKGFTDVSKTYTLPSKPTLANTPLSTGKSLSRPEFRDYKNWWSLDRASGMKGDSLSVPQNGMKRASSLNSLLSPPVSSTDDLLSGNELRNRESPGSGESPAINEVLHHLMDLVDRYWNGSGSLLQNQRFLGPARDLLSSLSSTRHVSQGHPTGSPRQEDDGEATDSVNLKLIKVMEENHFLQSRVCKLENQATRKEGSGSSSLPQDDLRQKYERLTLQVESLQQQLEKTNKLQETVNLLHNSQRSLVCTNEYLLQQLNKISPNAVYKPRGPSPDRTSTERSRYSEATEPSAPLSHSAGHYRTLERLSLCPL</sequence>
<gene>
    <name evidence="6" type="ORF">RIMI_LOCUS5141232</name>
</gene>
<evidence type="ECO:0000256" key="4">
    <source>
        <dbReference type="SAM" id="Coils"/>
    </source>
</evidence>
<evidence type="ECO:0000313" key="6">
    <source>
        <dbReference type="EMBL" id="CAJ0932565.1"/>
    </source>
</evidence>
<dbReference type="PANTHER" id="PTHR23311:SF6">
    <property type="entry name" value="LEUCINE-RICH REPEAT-CONTAINING PROTEIN 36"/>
    <property type="match status" value="1"/>
</dbReference>
<feature type="compositionally biased region" description="Polar residues" evidence="5">
    <location>
        <begin position="313"/>
        <end position="328"/>
    </location>
</feature>
<evidence type="ECO:0000256" key="5">
    <source>
        <dbReference type="SAM" id="MobiDB-lite"/>
    </source>
</evidence>
<feature type="region of interest" description="Disordered" evidence="5">
    <location>
        <begin position="1"/>
        <end position="57"/>
    </location>
</feature>
<feature type="region of interest" description="Disordered" evidence="5">
    <location>
        <begin position="225"/>
        <end position="274"/>
    </location>
</feature>
<feature type="compositionally biased region" description="Low complexity" evidence="5">
    <location>
        <begin position="32"/>
        <end position="42"/>
    </location>
</feature>
<reference evidence="6" key="1">
    <citation type="submission" date="2023-07" db="EMBL/GenBank/DDBJ databases">
        <authorList>
            <person name="Stuckert A."/>
        </authorList>
    </citation>
    <scope>NUCLEOTIDE SEQUENCE</scope>
</reference>
<feature type="coiled-coil region" evidence="4">
    <location>
        <begin position="378"/>
        <end position="405"/>
    </location>
</feature>